<accession>A0A0X8E4Z1</accession>
<dbReference type="InterPro" id="IPR014710">
    <property type="entry name" value="RmlC-like_jellyroll"/>
</dbReference>
<sequence>MSILVPGIVNDATSIALTHEAVPAEQSIAGNPTTGAVELGAFGDAEIGIWEMSVGTMSDVEADEVFVVLSGRATVELEPGGPDAETIEISAGSVVRLAGGTRTIWTVTETLRKVYIS</sequence>
<dbReference type="EMBL" id="CP014145">
    <property type="protein sequence ID" value="AMB59622.1"/>
    <property type="molecule type" value="Genomic_DNA"/>
</dbReference>
<dbReference type="Proteomes" id="UP000058305">
    <property type="component" value="Chromosome"/>
</dbReference>
<feature type="domain" description="(S)-ureidoglycine aminohydrolase cupin" evidence="1">
    <location>
        <begin position="43"/>
        <end position="115"/>
    </location>
</feature>
<protein>
    <submittedName>
        <fullName evidence="2">Cupin</fullName>
    </submittedName>
</protein>
<dbReference type="OrthoDB" id="9799053at2"/>
<dbReference type="AlphaFoldDB" id="A0A0X8E4Z1"/>
<evidence type="ECO:0000259" key="1">
    <source>
        <dbReference type="Pfam" id="PF05899"/>
    </source>
</evidence>
<dbReference type="KEGG" id="mvd:AWU67_12960"/>
<dbReference type="SUPFAM" id="SSF51182">
    <property type="entry name" value="RmlC-like cupins"/>
    <property type="match status" value="1"/>
</dbReference>
<organism evidence="2 3">
    <name type="scientific">Microterricola viridarii</name>
    <dbReference type="NCBI Taxonomy" id="412690"/>
    <lineage>
        <taxon>Bacteria</taxon>
        <taxon>Bacillati</taxon>
        <taxon>Actinomycetota</taxon>
        <taxon>Actinomycetes</taxon>
        <taxon>Micrococcales</taxon>
        <taxon>Microbacteriaceae</taxon>
        <taxon>Microterricola</taxon>
    </lineage>
</organism>
<keyword evidence="3" id="KW-1185">Reference proteome</keyword>
<proteinExistence type="predicted"/>
<name>A0A0X8E4Z1_9MICO</name>
<dbReference type="RefSeq" id="WP_067229799.1">
    <property type="nucleotide sequence ID" value="NZ_CP014145.1"/>
</dbReference>
<dbReference type="Gene3D" id="2.60.120.10">
    <property type="entry name" value="Jelly Rolls"/>
    <property type="match status" value="1"/>
</dbReference>
<reference evidence="3" key="2">
    <citation type="submission" date="2016-01" db="EMBL/GenBank/DDBJ databases">
        <title>First complete genome sequence of a species in the genus Microterricola, an extremophilic cold active enzyme producing strain ERGS5:02 isolated from Sikkim Himalaya.</title>
        <authorList>
            <person name="Kumar R."/>
            <person name="Singh D."/>
            <person name="Swarnkar M.K."/>
        </authorList>
    </citation>
    <scope>NUCLEOTIDE SEQUENCE [LARGE SCALE GENOMIC DNA]</scope>
    <source>
        <strain evidence="3">ERGS5:02</strain>
    </source>
</reference>
<dbReference type="PANTHER" id="PTHR40943">
    <property type="entry name" value="CYTOPLASMIC PROTEIN-RELATED"/>
    <property type="match status" value="1"/>
</dbReference>
<dbReference type="PANTHER" id="PTHR40943:SF1">
    <property type="entry name" value="CYTOPLASMIC PROTEIN"/>
    <property type="match status" value="1"/>
</dbReference>
<dbReference type="InterPro" id="IPR008579">
    <property type="entry name" value="UGlyAH_Cupin_dom"/>
</dbReference>
<gene>
    <name evidence="2" type="ORF">AWU67_12960</name>
</gene>
<dbReference type="InterPro" id="IPR011051">
    <property type="entry name" value="RmlC_Cupin_sf"/>
</dbReference>
<evidence type="ECO:0000313" key="3">
    <source>
        <dbReference type="Proteomes" id="UP000058305"/>
    </source>
</evidence>
<evidence type="ECO:0000313" key="2">
    <source>
        <dbReference type="EMBL" id="AMB59622.1"/>
    </source>
</evidence>
<dbReference type="Pfam" id="PF05899">
    <property type="entry name" value="Cupin_3"/>
    <property type="match status" value="1"/>
</dbReference>
<reference evidence="2 3" key="1">
    <citation type="journal article" date="2016" name="J. Biotechnol.">
        <title>First complete genome sequence of a species in the genus Microterricola, an extremophilic cold active enzyme producing bacterial strain ERGS5:02 isolated from Sikkim Himalaya.</title>
        <authorList>
            <person name="Himanshu"/>
            <person name="Swarnkar M.K."/>
            <person name="Singh D."/>
            <person name="Kumar R."/>
        </authorList>
    </citation>
    <scope>NUCLEOTIDE SEQUENCE [LARGE SCALE GENOMIC DNA]</scope>
    <source>
        <strain evidence="2 3">ERGS5:02</strain>
    </source>
</reference>